<comment type="caution">
    <text evidence="2">The sequence shown here is derived from an EMBL/GenBank/DDBJ whole genome shotgun (WGS) entry which is preliminary data.</text>
</comment>
<feature type="transmembrane region" description="Helical" evidence="1">
    <location>
        <begin position="45"/>
        <end position="66"/>
    </location>
</feature>
<dbReference type="AlphaFoldDB" id="A0A839E4J8"/>
<feature type="transmembrane region" description="Helical" evidence="1">
    <location>
        <begin position="78"/>
        <end position="96"/>
    </location>
</feature>
<keyword evidence="1" id="KW-0472">Membrane</keyword>
<feature type="transmembrane region" description="Helical" evidence="1">
    <location>
        <begin position="102"/>
        <end position="119"/>
    </location>
</feature>
<keyword evidence="1" id="KW-1133">Transmembrane helix</keyword>
<feature type="transmembrane region" description="Helical" evidence="1">
    <location>
        <begin position="12"/>
        <end position="33"/>
    </location>
</feature>
<keyword evidence="1" id="KW-0812">Transmembrane</keyword>
<accession>A0A839E4J8</accession>
<dbReference type="EMBL" id="JACGWX010000001">
    <property type="protein sequence ID" value="MBA8846467.1"/>
    <property type="molecule type" value="Genomic_DNA"/>
</dbReference>
<reference evidence="2 3" key="1">
    <citation type="submission" date="2020-07" db="EMBL/GenBank/DDBJ databases">
        <title>Sequencing the genomes of 1000 actinobacteria strains.</title>
        <authorList>
            <person name="Klenk H.-P."/>
        </authorList>
    </citation>
    <scope>NUCLEOTIDE SEQUENCE [LARGE SCALE GENOMIC DNA]</scope>
    <source>
        <strain evidence="2 3">DSM 19663</strain>
    </source>
</reference>
<dbReference type="Proteomes" id="UP000585905">
    <property type="component" value="Unassembled WGS sequence"/>
</dbReference>
<evidence type="ECO:0000313" key="2">
    <source>
        <dbReference type="EMBL" id="MBA8846467.1"/>
    </source>
</evidence>
<evidence type="ECO:0000256" key="1">
    <source>
        <dbReference type="SAM" id="Phobius"/>
    </source>
</evidence>
<proteinExistence type="predicted"/>
<keyword evidence="3" id="KW-1185">Reference proteome</keyword>
<protein>
    <submittedName>
        <fullName evidence="2">Uncharacterized protein</fullName>
    </submittedName>
</protein>
<organism evidence="2 3">
    <name type="scientific">Microcella alkalica</name>
    <dbReference type="NCBI Taxonomy" id="355930"/>
    <lineage>
        <taxon>Bacteria</taxon>
        <taxon>Bacillati</taxon>
        <taxon>Actinomycetota</taxon>
        <taxon>Actinomycetes</taxon>
        <taxon>Micrococcales</taxon>
        <taxon>Microbacteriaceae</taxon>
        <taxon>Microcella</taxon>
    </lineage>
</organism>
<evidence type="ECO:0000313" key="3">
    <source>
        <dbReference type="Proteomes" id="UP000585905"/>
    </source>
</evidence>
<name>A0A839E4J8_9MICO</name>
<dbReference type="RefSeq" id="WP_182489076.1">
    <property type="nucleotide sequence ID" value="NZ_BAAAOV010000003.1"/>
</dbReference>
<sequence>MQDTGRTPPVILLVVILAAEAALMIGVSIFLLTELVTGPAASVGTAVALLIACVIAAAWLVVITIAAWRGRPWTRGGALVWQFLQVAVGVGSIQGFLPRPDIATWLLIPAIVAIVLLLTPSVSEHLARRDEGPES</sequence>
<gene>
    <name evidence="2" type="ORF">FHX53_000031</name>
</gene>